<comment type="caution">
    <text evidence="2">The sequence shown here is derived from an EMBL/GenBank/DDBJ whole genome shotgun (WGS) entry which is preliminary data.</text>
</comment>
<evidence type="ECO:0000313" key="5">
    <source>
        <dbReference type="Proteomes" id="UP000189229"/>
    </source>
</evidence>
<dbReference type="EMBL" id="MVBN01000009">
    <property type="protein sequence ID" value="OOK66988.1"/>
    <property type="molecule type" value="Genomic_DNA"/>
</dbReference>
<sequence length="37" mass="4066">MCRMRLASELNPPRPSHLGDIMDMRIGPASTPSSRAL</sequence>
<dbReference type="Proteomes" id="UP000188532">
    <property type="component" value="Unassembled WGS sequence"/>
</dbReference>
<evidence type="ECO:0000313" key="3">
    <source>
        <dbReference type="EMBL" id="OOK66988.1"/>
    </source>
</evidence>
<dbReference type="Proteomes" id="UP000189229">
    <property type="component" value="Unassembled WGS sequence"/>
</dbReference>
<evidence type="ECO:0000313" key="2">
    <source>
        <dbReference type="EMBL" id="OOK65686.1"/>
    </source>
</evidence>
<dbReference type="AlphaFoldDB" id="A0A1V3WGX7"/>
<protein>
    <submittedName>
        <fullName evidence="2">Uncharacterized protein</fullName>
    </submittedName>
</protein>
<name>A0A1V3WGX7_MYCKA</name>
<gene>
    <name evidence="3" type="ORF">BZL29_7085</name>
    <name evidence="2" type="ORF">BZL30_8507</name>
</gene>
<evidence type="ECO:0000256" key="1">
    <source>
        <dbReference type="SAM" id="MobiDB-lite"/>
    </source>
</evidence>
<organism evidence="2 5">
    <name type="scientific">Mycobacterium kansasii</name>
    <dbReference type="NCBI Taxonomy" id="1768"/>
    <lineage>
        <taxon>Bacteria</taxon>
        <taxon>Bacillati</taxon>
        <taxon>Actinomycetota</taxon>
        <taxon>Actinomycetes</taxon>
        <taxon>Mycobacteriales</taxon>
        <taxon>Mycobacteriaceae</taxon>
        <taxon>Mycobacterium</taxon>
    </lineage>
</organism>
<evidence type="ECO:0000313" key="4">
    <source>
        <dbReference type="Proteomes" id="UP000188532"/>
    </source>
</evidence>
<proteinExistence type="predicted"/>
<dbReference type="EMBL" id="MVBM01000010">
    <property type="protein sequence ID" value="OOK65686.1"/>
    <property type="molecule type" value="Genomic_DNA"/>
</dbReference>
<feature type="region of interest" description="Disordered" evidence="1">
    <location>
        <begin position="1"/>
        <end position="37"/>
    </location>
</feature>
<accession>A0A1V3WGX7</accession>
<reference evidence="4 5" key="1">
    <citation type="submission" date="2017-02" db="EMBL/GenBank/DDBJ databases">
        <title>Complete genome sequences of Mycobacterium kansasii strains isolated from rhesus macaques.</title>
        <authorList>
            <person name="Panda A."/>
            <person name="Nagaraj S."/>
            <person name="Zhao X."/>
            <person name="Tettelin H."/>
            <person name="Detolla L.J."/>
        </authorList>
    </citation>
    <scope>NUCLEOTIDE SEQUENCE [LARGE SCALE GENOMIC DNA]</scope>
    <source>
        <strain evidence="3 4">11-3469</strain>
        <strain evidence="2 5">11-3813</strain>
    </source>
</reference>